<proteinExistence type="predicted"/>
<feature type="region of interest" description="Disordered" evidence="1">
    <location>
        <begin position="302"/>
        <end position="322"/>
    </location>
</feature>
<feature type="transmembrane region" description="Helical" evidence="2">
    <location>
        <begin position="20"/>
        <end position="43"/>
    </location>
</feature>
<keyword evidence="4" id="KW-1185">Reference proteome</keyword>
<keyword evidence="2" id="KW-0812">Transmembrane</keyword>
<evidence type="ECO:0000313" key="4">
    <source>
        <dbReference type="Proteomes" id="UP000322245"/>
    </source>
</evidence>
<name>A0A5D3B282_9TREE</name>
<evidence type="ECO:0000313" key="3">
    <source>
        <dbReference type="EMBL" id="TYJ56641.1"/>
    </source>
</evidence>
<dbReference type="Proteomes" id="UP000322245">
    <property type="component" value="Unassembled WGS sequence"/>
</dbReference>
<feature type="region of interest" description="Disordered" evidence="1">
    <location>
        <begin position="337"/>
        <end position="362"/>
    </location>
</feature>
<organism evidence="3 4">
    <name type="scientific">Cryptococcus floricola</name>
    <dbReference type="NCBI Taxonomy" id="2591691"/>
    <lineage>
        <taxon>Eukaryota</taxon>
        <taxon>Fungi</taxon>
        <taxon>Dikarya</taxon>
        <taxon>Basidiomycota</taxon>
        <taxon>Agaricomycotina</taxon>
        <taxon>Tremellomycetes</taxon>
        <taxon>Tremellales</taxon>
        <taxon>Cryptococcaceae</taxon>
        <taxon>Cryptococcus</taxon>
    </lineage>
</organism>
<feature type="compositionally biased region" description="Low complexity" evidence="1">
    <location>
        <begin position="337"/>
        <end position="346"/>
    </location>
</feature>
<dbReference type="AlphaFoldDB" id="A0A5D3B282"/>
<comment type="caution">
    <text evidence="3">The sequence shown here is derived from an EMBL/GenBank/DDBJ whole genome shotgun (WGS) entry which is preliminary data.</text>
</comment>
<keyword evidence="2" id="KW-1133">Transmembrane helix</keyword>
<accession>A0A5D3B282</accession>
<sequence>MVFETSTPTPPSLSMRSTQTVILVFDICFHVAQICWTLIWRLICASSFLLYRLLFDPKENTVEKESSPWKNPNVNVVVSYKDFRRVEIPYESYDNKKVVFTRCSGKTPEKRILKGKWGEVHEEVKKPHAYHDNGEPCWDPECPEFDASQLRQRVLPELKKEDYLKEEAGFIRSFEGALIPEDIPREPAPIKPTRKRFSQHSVFIQTKLSASKLKAKWRLTKMRKEETRRMAKIEKSWAWEMSEIARLKKDQADQKAEAEAAEKLLAEARLPPQLPLFAKTGTEPGSHTVAIVVTPPMSSSTSLLIESSPSTAPSSAPSTTYTTPVLSRASSMSSMSSFSTLFSSSSGPDREKKKKISFASSRSSARVSETIRKARVRLAREQKPPKALGLFETIKARQEYNDLRSPPKPERINWEKRGLPENKWWKRG</sequence>
<gene>
    <name evidence="3" type="ORF">B9479_002571</name>
</gene>
<keyword evidence="2" id="KW-0472">Membrane</keyword>
<protein>
    <submittedName>
        <fullName evidence="3">Uncharacterized protein</fullName>
    </submittedName>
</protein>
<reference evidence="3 4" key="1">
    <citation type="submission" date="2017-05" db="EMBL/GenBank/DDBJ databases">
        <title>The Genome Sequence of Tsuchiyaea wingfieldii DSM 27421.</title>
        <authorList>
            <person name="Cuomo C."/>
            <person name="Passer A."/>
            <person name="Billmyre B."/>
            <person name="Heitman J."/>
        </authorList>
    </citation>
    <scope>NUCLEOTIDE SEQUENCE [LARGE SCALE GENOMIC DNA]</scope>
    <source>
        <strain evidence="3 4">DSM 27421</strain>
    </source>
</reference>
<dbReference type="EMBL" id="NIDF01000021">
    <property type="protein sequence ID" value="TYJ56641.1"/>
    <property type="molecule type" value="Genomic_DNA"/>
</dbReference>
<evidence type="ECO:0000256" key="2">
    <source>
        <dbReference type="SAM" id="Phobius"/>
    </source>
</evidence>
<evidence type="ECO:0000256" key="1">
    <source>
        <dbReference type="SAM" id="MobiDB-lite"/>
    </source>
</evidence>